<keyword evidence="6 10" id="KW-1133">Transmembrane helix</keyword>
<dbReference type="OrthoDB" id="5846619at2759"/>
<dbReference type="STRING" id="7260.B4MVZ8"/>
<evidence type="ECO:0000256" key="7">
    <source>
        <dbReference type="ARBA" id="ARBA00023136"/>
    </source>
</evidence>
<dbReference type="Proteomes" id="UP000007798">
    <property type="component" value="Unassembled WGS sequence"/>
</dbReference>
<evidence type="ECO:0000256" key="10">
    <source>
        <dbReference type="SAM" id="Phobius"/>
    </source>
</evidence>
<evidence type="ECO:0000256" key="8">
    <source>
        <dbReference type="ARBA" id="ARBA00023170"/>
    </source>
</evidence>
<keyword evidence="4 10" id="KW-0812">Transmembrane</keyword>
<protein>
    <recommendedName>
        <fullName evidence="13">Odorant receptor</fullName>
    </recommendedName>
</protein>
<dbReference type="PANTHER" id="PTHR21137">
    <property type="entry name" value="ODORANT RECEPTOR"/>
    <property type="match status" value="1"/>
</dbReference>
<dbReference type="GO" id="GO:0004984">
    <property type="term" value="F:olfactory receptor activity"/>
    <property type="evidence" value="ECO:0007669"/>
    <property type="project" value="InterPro"/>
</dbReference>
<gene>
    <name evidence="11" type="primary">Dwil\GK15165</name>
    <name evidence="11" type="ORF">Dwil_GK15165</name>
</gene>
<dbReference type="PANTHER" id="PTHR21137:SF35">
    <property type="entry name" value="ODORANT RECEPTOR 19A-RELATED"/>
    <property type="match status" value="1"/>
</dbReference>
<comment type="subcellular location">
    <subcellularLocation>
        <location evidence="1">Cell membrane</location>
        <topology evidence="1">Multi-pass membrane protein</topology>
    </subcellularLocation>
</comment>
<evidence type="ECO:0000256" key="2">
    <source>
        <dbReference type="ARBA" id="ARBA00022475"/>
    </source>
</evidence>
<evidence type="ECO:0000256" key="1">
    <source>
        <dbReference type="ARBA" id="ARBA00004651"/>
    </source>
</evidence>
<name>B4MVZ8_DROWI</name>
<sequence>MAPNVPEVNSESIYRVYWLYWRLLAVDLKWHPVFRLPLDILINFFVTLCFKIICFRWKLPQIKKIQKLLEELDKKAISEEECQYFETKIRRGANVVLKTFLVFYSSTIISSTGLILLGNERELLYPAWFPYDVQASAFNYWLSFLYQSIGGCFIVVQNLINDTYVPMTLCVLSGHVKMLAIRMNKMDSTETLIAGIEDHRKLIE</sequence>
<dbReference type="HOGENOM" id="CLU_033399_8_1_1"/>
<dbReference type="AlphaFoldDB" id="B4MVZ8"/>
<evidence type="ECO:0000256" key="6">
    <source>
        <dbReference type="ARBA" id="ARBA00022989"/>
    </source>
</evidence>
<evidence type="ECO:0000256" key="5">
    <source>
        <dbReference type="ARBA" id="ARBA00022725"/>
    </source>
</evidence>
<dbReference type="Pfam" id="PF02949">
    <property type="entry name" value="7tm_6"/>
    <property type="match status" value="1"/>
</dbReference>
<accession>B4MVZ8</accession>
<evidence type="ECO:0000313" key="12">
    <source>
        <dbReference type="Proteomes" id="UP000007798"/>
    </source>
</evidence>
<dbReference type="GO" id="GO:0005886">
    <property type="term" value="C:plasma membrane"/>
    <property type="evidence" value="ECO:0007669"/>
    <property type="project" value="UniProtKB-SubCell"/>
</dbReference>
<evidence type="ECO:0000256" key="4">
    <source>
        <dbReference type="ARBA" id="ARBA00022692"/>
    </source>
</evidence>
<feature type="transmembrane region" description="Helical" evidence="10">
    <location>
        <begin position="138"/>
        <end position="160"/>
    </location>
</feature>
<reference evidence="11 12" key="1">
    <citation type="journal article" date="2007" name="Nature">
        <title>Evolution of genes and genomes on the Drosophila phylogeny.</title>
        <authorList>
            <consortium name="Drosophila 12 Genomes Consortium"/>
            <person name="Clark A.G."/>
            <person name="Eisen M.B."/>
            <person name="Smith D.R."/>
            <person name="Bergman C.M."/>
            <person name="Oliver B."/>
            <person name="Markow T.A."/>
            <person name="Kaufman T.C."/>
            <person name="Kellis M."/>
            <person name="Gelbart W."/>
            <person name="Iyer V.N."/>
            <person name="Pollard D.A."/>
            <person name="Sackton T.B."/>
            <person name="Larracuente A.M."/>
            <person name="Singh N.D."/>
            <person name="Abad J.P."/>
            <person name="Abt D.N."/>
            <person name="Adryan B."/>
            <person name="Aguade M."/>
            <person name="Akashi H."/>
            <person name="Anderson W.W."/>
            <person name="Aquadro C.F."/>
            <person name="Ardell D.H."/>
            <person name="Arguello R."/>
            <person name="Artieri C.G."/>
            <person name="Barbash D.A."/>
            <person name="Barker D."/>
            <person name="Barsanti P."/>
            <person name="Batterham P."/>
            <person name="Batzoglou S."/>
            <person name="Begun D."/>
            <person name="Bhutkar A."/>
            <person name="Blanco E."/>
            <person name="Bosak S.A."/>
            <person name="Bradley R.K."/>
            <person name="Brand A.D."/>
            <person name="Brent M.R."/>
            <person name="Brooks A.N."/>
            <person name="Brown R.H."/>
            <person name="Butlin R.K."/>
            <person name="Caggese C."/>
            <person name="Calvi B.R."/>
            <person name="Bernardo de Carvalho A."/>
            <person name="Caspi A."/>
            <person name="Castrezana S."/>
            <person name="Celniker S.E."/>
            <person name="Chang J.L."/>
            <person name="Chapple C."/>
            <person name="Chatterji S."/>
            <person name="Chinwalla A."/>
            <person name="Civetta A."/>
            <person name="Clifton S.W."/>
            <person name="Comeron J.M."/>
            <person name="Costello J.C."/>
            <person name="Coyne J.A."/>
            <person name="Daub J."/>
            <person name="David R.G."/>
            <person name="Delcher A.L."/>
            <person name="Delehaunty K."/>
            <person name="Do C.B."/>
            <person name="Ebling H."/>
            <person name="Edwards K."/>
            <person name="Eickbush T."/>
            <person name="Evans J.D."/>
            <person name="Filipski A."/>
            <person name="Findeiss S."/>
            <person name="Freyhult E."/>
            <person name="Fulton L."/>
            <person name="Fulton R."/>
            <person name="Garcia A.C."/>
            <person name="Gardiner A."/>
            <person name="Garfield D.A."/>
            <person name="Garvin B.E."/>
            <person name="Gibson G."/>
            <person name="Gilbert D."/>
            <person name="Gnerre S."/>
            <person name="Godfrey J."/>
            <person name="Good R."/>
            <person name="Gotea V."/>
            <person name="Gravely B."/>
            <person name="Greenberg A.J."/>
            <person name="Griffiths-Jones S."/>
            <person name="Gross S."/>
            <person name="Guigo R."/>
            <person name="Gustafson E.A."/>
            <person name="Haerty W."/>
            <person name="Hahn M.W."/>
            <person name="Halligan D.L."/>
            <person name="Halpern A.L."/>
            <person name="Halter G.M."/>
            <person name="Han M.V."/>
            <person name="Heger A."/>
            <person name="Hillier L."/>
            <person name="Hinrichs A.S."/>
            <person name="Holmes I."/>
            <person name="Hoskins R.A."/>
            <person name="Hubisz M.J."/>
            <person name="Hultmark D."/>
            <person name="Huntley M.A."/>
            <person name="Jaffe D.B."/>
            <person name="Jagadeeshan S."/>
            <person name="Jeck W.R."/>
            <person name="Johnson J."/>
            <person name="Jones C.D."/>
            <person name="Jordan W.C."/>
            <person name="Karpen G.H."/>
            <person name="Kataoka E."/>
            <person name="Keightley P.D."/>
            <person name="Kheradpour P."/>
            <person name="Kirkness E.F."/>
            <person name="Koerich L.B."/>
            <person name="Kristiansen K."/>
            <person name="Kudrna D."/>
            <person name="Kulathinal R.J."/>
            <person name="Kumar S."/>
            <person name="Kwok R."/>
            <person name="Lander E."/>
            <person name="Langley C.H."/>
            <person name="Lapoint R."/>
            <person name="Lazzaro B.P."/>
            <person name="Lee S.J."/>
            <person name="Levesque L."/>
            <person name="Li R."/>
            <person name="Lin C.F."/>
            <person name="Lin M.F."/>
            <person name="Lindblad-Toh K."/>
            <person name="Llopart A."/>
            <person name="Long M."/>
            <person name="Low L."/>
            <person name="Lozovsky E."/>
            <person name="Lu J."/>
            <person name="Luo M."/>
            <person name="Machado C.A."/>
            <person name="Makalowski W."/>
            <person name="Marzo M."/>
            <person name="Matsuda M."/>
            <person name="Matzkin L."/>
            <person name="McAllister B."/>
            <person name="McBride C.S."/>
            <person name="McKernan B."/>
            <person name="McKernan K."/>
            <person name="Mendez-Lago M."/>
            <person name="Minx P."/>
            <person name="Mollenhauer M.U."/>
            <person name="Montooth K."/>
            <person name="Mount S.M."/>
            <person name="Mu X."/>
            <person name="Myers E."/>
            <person name="Negre B."/>
            <person name="Newfeld S."/>
            <person name="Nielsen R."/>
            <person name="Noor M.A."/>
            <person name="O'Grady P."/>
            <person name="Pachter L."/>
            <person name="Papaceit M."/>
            <person name="Parisi M.J."/>
            <person name="Parisi M."/>
            <person name="Parts L."/>
            <person name="Pedersen J.S."/>
            <person name="Pesole G."/>
            <person name="Phillippy A.M."/>
            <person name="Ponting C.P."/>
            <person name="Pop M."/>
            <person name="Porcelli D."/>
            <person name="Powell J.R."/>
            <person name="Prohaska S."/>
            <person name="Pruitt K."/>
            <person name="Puig M."/>
            <person name="Quesneville H."/>
            <person name="Ram K.R."/>
            <person name="Rand D."/>
            <person name="Rasmussen M.D."/>
            <person name="Reed L.K."/>
            <person name="Reenan R."/>
            <person name="Reily A."/>
            <person name="Remington K.A."/>
            <person name="Rieger T.T."/>
            <person name="Ritchie M.G."/>
            <person name="Robin C."/>
            <person name="Rogers Y.H."/>
            <person name="Rohde C."/>
            <person name="Rozas J."/>
            <person name="Rubenfield M.J."/>
            <person name="Ruiz A."/>
            <person name="Russo S."/>
            <person name="Salzberg S.L."/>
            <person name="Sanchez-Gracia A."/>
            <person name="Saranga D.J."/>
            <person name="Sato H."/>
            <person name="Schaeffer S.W."/>
            <person name="Schatz M.C."/>
            <person name="Schlenke T."/>
            <person name="Schwartz R."/>
            <person name="Segarra C."/>
            <person name="Singh R.S."/>
            <person name="Sirot L."/>
            <person name="Sirota M."/>
            <person name="Sisneros N.B."/>
            <person name="Smith C.D."/>
            <person name="Smith T.F."/>
            <person name="Spieth J."/>
            <person name="Stage D.E."/>
            <person name="Stark A."/>
            <person name="Stephan W."/>
            <person name="Strausberg R.L."/>
            <person name="Strempel S."/>
            <person name="Sturgill D."/>
            <person name="Sutton G."/>
            <person name="Sutton G.G."/>
            <person name="Tao W."/>
            <person name="Teichmann S."/>
            <person name="Tobari Y.N."/>
            <person name="Tomimura Y."/>
            <person name="Tsolas J.M."/>
            <person name="Valente V.L."/>
            <person name="Venter E."/>
            <person name="Venter J.C."/>
            <person name="Vicario S."/>
            <person name="Vieira F.G."/>
            <person name="Vilella A.J."/>
            <person name="Villasante A."/>
            <person name="Walenz B."/>
            <person name="Wang J."/>
            <person name="Wasserman M."/>
            <person name="Watts T."/>
            <person name="Wilson D."/>
            <person name="Wilson R.K."/>
            <person name="Wing R.A."/>
            <person name="Wolfner M.F."/>
            <person name="Wong A."/>
            <person name="Wong G.K."/>
            <person name="Wu C.I."/>
            <person name="Wu G."/>
            <person name="Yamamoto D."/>
            <person name="Yang H.P."/>
            <person name="Yang S.P."/>
            <person name="Yorke J.A."/>
            <person name="Yoshida K."/>
            <person name="Zdobnov E."/>
            <person name="Zhang P."/>
            <person name="Zhang Y."/>
            <person name="Zimin A.V."/>
            <person name="Baldwin J."/>
            <person name="Abdouelleil A."/>
            <person name="Abdulkadir J."/>
            <person name="Abebe A."/>
            <person name="Abera B."/>
            <person name="Abreu J."/>
            <person name="Acer S.C."/>
            <person name="Aftuck L."/>
            <person name="Alexander A."/>
            <person name="An P."/>
            <person name="Anderson E."/>
            <person name="Anderson S."/>
            <person name="Arachi H."/>
            <person name="Azer M."/>
            <person name="Bachantsang P."/>
            <person name="Barry A."/>
            <person name="Bayul T."/>
            <person name="Berlin A."/>
            <person name="Bessette D."/>
            <person name="Bloom T."/>
            <person name="Blye J."/>
            <person name="Boguslavskiy L."/>
            <person name="Bonnet C."/>
            <person name="Boukhgalter B."/>
            <person name="Bourzgui I."/>
            <person name="Brown A."/>
            <person name="Cahill P."/>
            <person name="Channer S."/>
            <person name="Cheshatsang Y."/>
            <person name="Chuda L."/>
            <person name="Citroen M."/>
            <person name="Collymore A."/>
            <person name="Cooke P."/>
            <person name="Costello M."/>
            <person name="D'Aco K."/>
            <person name="Daza R."/>
            <person name="De Haan G."/>
            <person name="DeGray S."/>
            <person name="DeMaso C."/>
            <person name="Dhargay N."/>
            <person name="Dooley K."/>
            <person name="Dooley E."/>
            <person name="Doricent M."/>
            <person name="Dorje P."/>
            <person name="Dorjee K."/>
            <person name="Dupes A."/>
            <person name="Elong R."/>
            <person name="Falk J."/>
            <person name="Farina A."/>
            <person name="Faro S."/>
            <person name="Ferguson D."/>
            <person name="Fisher S."/>
            <person name="Foley C.D."/>
            <person name="Franke A."/>
            <person name="Friedrich D."/>
            <person name="Gadbois L."/>
            <person name="Gearin G."/>
            <person name="Gearin C.R."/>
            <person name="Giannoukos G."/>
            <person name="Goode T."/>
            <person name="Graham J."/>
            <person name="Grandbois E."/>
            <person name="Grewal S."/>
            <person name="Gyaltsen K."/>
            <person name="Hafez N."/>
            <person name="Hagos B."/>
            <person name="Hall J."/>
            <person name="Henson C."/>
            <person name="Hollinger A."/>
            <person name="Honan T."/>
            <person name="Huard M.D."/>
            <person name="Hughes L."/>
            <person name="Hurhula B."/>
            <person name="Husby M.E."/>
            <person name="Kamat A."/>
            <person name="Kanga B."/>
            <person name="Kashin S."/>
            <person name="Khazanovich D."/>
            <person name="Kisner P."/>
            <person name="Lance K."/>
            <person name="Lara M."/>
            <person name="Lee W."/>
            <person name="Lennon N."/>
            <person name="Letendre F."/>
            <person name="LeVine R."/>
            <person name="Lipovsky A."/>
            <person name="Liu X."/>
            <person name="Liu J."/>
            <person name="Liu S."/>
            <person name="Lokyitsang T."/>
            <person name="Lokyitsang Y."/>
            <person name="Lubonja R."/>
            <person name="Lui A."/>
            <person name="MacDonald P."/>
            <person name="Magnisalis V."/>
            <person name="Maru K."/>
            <person name="Matthews C."/>
            <person name="McCusker W."/>
            <person name="McDonough S."/>
            <person name="Mehta T."/>
            <person name="Meldrim J."/>
            <person name="Meneus L."/>
            <person name="Mihai O."/>
            <person name="Mihalev A."/>
            <person name="Mihova T."/>
            <person name="Mittelman R."/>
            <person name="Mlenga V."/>
            <person name="Montmayeur A."/>
            <person name="Mulrain L."/>
            <person name="Navidi A."/>
            <person name="Naylor J."/>
            <person name="Negash T."/>
            <person name="Nguyen T."/>
            <person name="Nguyen N."/>
            <person name="Nicol R."/>
            <person name="Norbu C."/>
            <person name="Norbu N."/>
            <person name="Novod N."/>
            <person name="O'Neill B."/>
            <person name="Osman S."/>
            <person name="Markiewicz E."/>
            <person name="Oyono O.L."/>
            <person name="Patti C."/>
            <person name="Phunkhang P."/>
            <person name="Pierre F."/>
            <person name="Priest M."/>
            <person name="Raghuraman S."/>
            <person name="Rege F."/>
            <person name="Reyes R."/>
            <person name="Rise C."/>
            <person name="Rogov P."/>
            <person name="Ross K."/>
            <person name="Ryan E."/>
            <person name="Settipalli S."/>
            <person name="Shea T."/>
            <person name="Sherpa N."/>
            <person name="Shi L."/>
            <person name="Shih D."/>
            <person name="Sparrow T."/>
            <person name="Spaulding J."/>
            <person name="Stalker J."/>
            <person name="Stange-Thomann N."/>
            <person name="Stavropoulos S."/>
            <person name="Stone C."/>
            <person name="Strader C."/>
            <person name="Tesfaye S."/>
            <person name="Thomson T."/>
            <person name="Thoulutsang Y."/>
            <person name="Thoulutsang D."/>
            <person name="Topham K."/>
            <person name="Topping I."/>
            <person name="Tsamla T."/>
            <person name="Vassiliev H."/>
            <person name="Vo A."/>
            <person name="Wangchuk T."/>
            <person name="Wangdi T."/>
            <person name="Weiand M."/>
            <person name="Wilkinson J."/>
            <person name="Wilson A."/>
            <person name="Yadav S."/>
            <person name="Young G."/>
            <person name="Yu Q."/>
            <person name="Zembek L."/>
            <person name="Zhong D."/>
            <person name="Zimmer A."/>
            <person name="Zwirko Z."/>
            <person name="Jaffe D.B."/>
            <person name="Alvarez P."/>
            <person name="Brockman W."/>
            <person name="Butler J."/>
            <person name="Chin C."/>
            <person name="Gnerre S."/>
            <person name="Grabherr M."/>
            <person name="Kleber M."/>
            <person name="Mauceli E."/>
            <person name="MacCallum I."/>
        </authorList>
    </citation>
    <scope>NUCLEOTIDE SEQUENCE [LARGE SCALE GENOMIC DNA]</scope>
    <source>
        <strain evidence="12">Tucson 14030-0811.24</strain>
    </source>
</reference>
<dbReference type="GO" id="GO:0007165">
    <property type="term" value="P:signal transduction"/>
    <property type="evidence" value="ECO:0007669"/>
    <property type="project" value="UniProtKB-KW"/>
</dbReference>
<evidence type="ECO:0000313" key="11">
    <source>
        <dbReference type="EMBL" id="EDW75868.2"/>
    </source>
</evidence>
<dbReference type="InParanoid" id="B4MVZ8"/>
<dbReference type="GO" id="GO:0005549">
    <property type="term" value="F:odorant binding"/>
    <property type="evidence" value="ECO:0007669"/>
    <property type="project" value="InterPro"/>
</dbReference>
<keyword evidence="3" id="KW-0716">Sensory transduction</keyword>
<dbReference type="EMBL" id="CH963857">
    <property type="protein sequence ID" value="EDW75868.2"/>
    <property type="molecule type" value="Genomic_DNA"/>
</dbReference>
<feature type="transmembrane region" description="Helical" evidence="10">
    <location>
        <begin position="40"/>
        <end position="59"/>
    </location>
</feature>
<keyword evidence="8" id="KW-0675">Receptor</keyword>
<feature type="transmembrane region" description="Helical" evidence="10">
    <location>
        <begin position="95"/>
        <end position="118"/>
    </location>
</feature>
<organism evidence="11 12">
    <name type="scientific">Drosophila willistoni</name>
    <name type="common">Fruit fly</name>
    <dbReference type="NCBI Taxonomy" id="7260"/>
    <lineage>
        <taxon>Eukaryota</taxon>
        <taxon>Metazoa</taxon>
        <taxon>Ecdysozoa</taxon>
        <taxon>Arthropoda</taxon>
        <taxon>Hexapoda</taxon>
        <taxon>Insecta</taxon>
        <taxon>Pterygota</taxon>
        <taxon>Neoptera</taxon>
        <taxon>Endopterygota</taxon>
        <taxon>Diptera</taxon>
        <taxon>Brachycera</taxon>
        <taxon>Muscomorpha</taxon>
        <taxon>Ephydroidea</taxon>
        <taxon>Drosophilidae</taxon>
        <taxon>Drosophila</taxon>
        <taxon>Sophophora</taxon>
    </lineage>
</organism>
<evidence type="ECO:0000256" key="3">
    <source>
        <dbReference type="ARBA" id="ARBA00022606"/>
    </source>
</evidence>
<keyword evidence="9" id="KW-0807">Transducer</keyword>
<keyword evidence="5" id="KW-0552">Olfaction</keyword>
<proteinExistence type="predicted"/>
<keyword evidence="12" id="KW-1185">Reference proteome</keyword>
<keyword evidence="2" id="KW-1003">Cell membrane</keyword>
<keyword evidence="7 10" id="KW-0472">Membrane</keyword>
<dbReference type="InterPro" id="IPR004117">
    <property type="entry name" value="7tm6_olfct_rcpt"/>
</dbReference>
<evidence type="ECO:0008006" key="13">
    <source>
        <dbReference type="Google" id="ProtNLM"/>
    </source>
</evidence>
<evidence type="ECO:0000256" key="9">
    <source>
        <dbReference type="ARBA" id="ARBA00023224"/>
    </source>
</evidence>